<dbReference type="PANTHER" id="PTHR13228">
    <property type="entry name" value="CONSERVED OLIGOMERIC GOLGI COMPLEX COMPONENT 5"/>
    <property type="match status" value="1"/>
</dbReference>
<dbReference type="EMBL" id="CAJOBJ010349072">
    <property type="protein sequence ID" value="CAF5205721.1"/>
    <property type="molecule type" value="Genomic_DNA"/>
</dbReference>
<comment type="caution">
    <text evidence="2">The sequence shown here is derived from an EMBL/GenBank/DDBJ whole genome shotgun (WGS) entry which is preliminary data.</text>
</comment>
<dbReference type="PANTHER" id="PTHR13228:SF3">
    <property type="entry name" value="CONSERVED OLIGOMERIC GOLGI COMPLEX SUBUNIT 5"/>
    <property type="match status" value="1"/>
</dbReference>
<organism evidence="2 3">
    <name type="scientific">Rotaria magnacalcarata</name>
    <dbReference type="NCBI Taxonomy" id="392030"/>
    <lineage>
        <taxon>Eukaryota</taxon>
        <taxon>Metazoa</taxon>
        <taxon>Spiralia</taxon>
        <taxon>Gnathifera</taxon>
        <taxon>Rotifera</taxon>
        <taxon>Eurotatoria</taxon>
        <taxon>Bdelloidea</taxon>
        <taxon>Philodinida</taxon>
        <taxon>Philodinidae</taxon>
        <taxon>Rotaria</taxon>
    </lineage>
</organism>
<evidence type="ECO:0000259" key="1">
    <source>
        <dbReference type="Pfam" id="PF10392"/>
    </source>
</evidence>
<dbReference type="Proteomes" id="UP000681720">
    <property type="component" value="Unassembled WGS sequence"/>
</dbReference>
<dbReference type="InterPro" id="IPR049176">
    <property type="entry name" value="COG5_N"/>
</dbReference>
<feature type="non-terminal residue" evidence="2">
    <location>
        <position position="1"/>
    </location>
</feature>
<evidence type="ECO:0000313" key="2">
    <source>
        <dbReference type="EMBL" id="CAF5205721.1"/>
    </source>
</evidence>
<dbReference type="GO" id="GO:0006891">
    <property type="term" value="P:intra-Golgi vesicle-mediated transport"/>
    <property type="evidence" value="ECO:0007669"/>
    <property type="project" value="InterPro"/>
</dbReference>
<gene>
    <name evidence="2" type="ORF">GIL414_LOCUS78070</name>
</gene>
<protein>
    <recommendedName>
        <fullName evidence="1">Conserved oligomeric Golgi complex subunit 5 N-terminal domain-containing protein</fullName>
    </recommendedName>
</protein>
<reference evidence="2" key="1">
    <citation type="submission" date="2021-02" db="EMBL/GenBank/DDBJ databases">
        <authorList>
            <person name="Nowell W R."/>
        </authorList>
    </citation>
    <scope>NUCLEOTIDE SEQUENCE</scope>
</reference>
<sequence>FFLNLESFNDFIDDDFDIKSFSANILQTKLVADYLQHLNELIRTLDAEIKQQVSSNAPVLFRQASSIGTIEDVLENMQSRIGSLKLTVDRISSKVTEPYNKILVRKFQLTRLQV</sequence>
<dbReference type="AlphaFoldDB" id="A0A8S3IRL2"/>
<proteinExistence type="predicted"/>
<dbReference type="Pfam" id="PF10392">
    <property type="entry name" value="COG5_N"/>
    <property type="match status" value="1"/>
</dbReference>
<dbReference type="GO" id="GO:0017119">
    <property type="term" value="C:Golgi transport complex"/>
    <property type="evidence" value="ECO:0007669"/>
    <property type="project" value="InterPro"/>
</dbReference>
<accession>A0A8S3IRL2</accession>
<evidence type="ECO:0000313" key="3">
    <source>
        <dbReference type="Proteomes" id="UP000681720"/>
    </source>
</evidence>
<feature type="domain" description="Conserved oligomeric Golgi complex subunit 5 N-terminal" evidence="1">
    <location>
        <begin position="9"/>
        <end position="113"/>
    </location>
</feature>
<dbReference type="InterPro" id="IPR019465">
    <property type="entry name" value="Cog5"/>
</dbReference>
<name>A0A8S3IRL2_9BILA</name>